<comment type="similarity">
    <text evidence="1">Belongs to the peptidase C40 family.</text>
</comment>
<feature type="compositionally biased region" description="Low complexity" evidence="5">
    <location>
        <begin position="207"/>
        <end position="236"/>
    </location>
</feature>
<evidence type="ECO:0000313" key="7">
    <source>
        <dbReference type="EMBL" id="UQN15569.1"/>
    </source>
</evidence>
<evidence type="ECO:0000256" key="5">
    <source>
        <dbReference type="SAM" id="MobiDB-lite"/>
    </source>
</evidence>
<evidence type="ECO:0000256" key="1">
    <source>
        <dbReference type="ARBA" id="ARBA00007074"/>
    </source>
</evidence>
<dbReference type="InterPro" id="IPR038765">
    <property type="entry name" value="Papain-like_cys_pep_sf"/>
</dbReference>
<feature type="region of interest" description="Disordered" evidence="5">
    <location>
        <begin position="150"/>
        <end position="236"/>
    </location>
</feature>
<keyword evidence="4" id="KW-0788">Thiol protease</keyword>
<dbReference type="PROSITE" id="PS51935">
    <property type="entry name" value="NLPC_P60"/>
    <property type="match status" value="1"/>
</dbReference>
<feature type="domain" description="NlpC/P60" evidence="6">
    <location>
        <begin position="235"/>
        <end position="344"/>
    </location>
</feature>
<keyword evidence="3" id="KW-0378">Hydrolase</keyword>
<dbReference type="InterPro" id="IPR051202">
    <property type="entry name" value="Peptidase_C40"/>
</dbReference>
<proteinExistence type="inferred from homology"/>
<evidence type="ECO:0000256" key="2">
    <source>
        <dbReference type="ARBA" id="ARBA00022670"/>
    </source>
</evidence>
<dbReference type="Gene3D" id="3.90.1720.10">
    <property type="entry name" value="endopeptidase domain like (from Nostoc punctiforme)"/>
    <property type="match status" value="1"/>
</dbReference>
<dbReference type="Pfam" id="PF00877">
    <property type="entry name" value="NLPC_P60"/>
    <property type="match status" value="1"/>
</dbReference>
<protein>
    <submittedName>
        <fullName evidence="7">C40 family peptidase</fullName>
    </submittedName>
</protein>
<gene>
    <name evidence="7" type="ORF">M3M28_03670</name>
</gene>
<dbReference type="InterPro" id="IPR000064">
    <property type="entry name" value="NLP_P60_dom"/>
</dbReference>
<reference evidence="7" key="1">
    <citation type="submission" date="2022-05" db="EMBL/GenBank/DDBJ databases">
        <title>Complete genome sequence of toluene-degrading Gulosibacter sediminis strain ACHW.36C.</title>
        <authorList>
            <person name="Wai A.C."/>
            <person name="Lai G.K."/>
            <person name="Griffin S.D."/>
            <person name="Leung F.C."/>
        </authorList>
    </citation>
    <scope>NUCLEOTIDE SEQUENCE [LARGE SCALE GENOMIC DNA]</scope>
    <source>
        <strain evidence="7">ACHW.36C</strain>
    </source>
</reference>
<accession>A0ABY4N0K8</accession>
<dbReference type="SUPFAM" id="SSF54001">
    <property type="entry name" value="Cysteine proteinases"/>
    <property type="match status" value="1"/>
</dbReference>
<organism evidence="7">
    <name type="scientific">Gulosibacter sediminis</name>
    <dbReference type="NCBI Taxonomy" id="1729695"/>
    <lineage>
        <taxon>Bacteria</taxon>
        <taxon>Bacillati</taxon>
        <taxon>Actinomycetota</taxon>
        <taxon>Actinomycetes</taxon>
        <taxon>Micrococcales</taxon>
        <taxon>Microbacteriaceae</taxon>
        <taxon>Gulosibacter</taxon>
    </lineage>
</organism>
<dbReference type="PANTHER" id="PTHR47053:SF1">
    <property type="entry name" value="MUREIN DD-ENDOPEPTIDASE MEPH-RELATED"/>
    <property type="match status" value="1"/>
</dbReference>
<feature type="compositionally biased region" description="Low complexity" evidence="5">
    <location>
        <begin position="187"/>
        <end position="197"/>
    </location>
</feature>
<dbReference type="EMBL" id="CP097160">
    <property type="protein sequence ID" value="UQN15569.1"/>
    <property type="molecule type" value="Genomic_DNA"/>
</dbReference>
<keyword evidence="2" id="KW-0645">Protease</keyword>
<evidence type="ECO:0000256" key="4">
    <source>
        <dbReference type="ARBA" id="ARBA00022807"/>
    </source>
</evidence>
<evidence type="ECO:0000256" key="3">
    <source>
        <dbReference type="ARBA" id="ARBA00022801"/>
    </source>
</evidence>
<dbReference type="PANTHER" id="PTHR47053">
    <property type="entry name" value="MUREIN DD-ENDOPEPTIDASE MEPH-RELATED"/>
    <property type="match status" value="1"/>
</dbReference>
<evidence type="ECO:0000259" key="6">
    <source>
        <dbReference type="PROSITE" id="PS51935"/>
    </source>
</evidence>
<sequence length="344" mass="35176">MQNTTPTGALTRREAREIERRTGVRPLASTTASPCPTTSNVWDTGRIDRNEMAALLSVIPTELAAEAEAAAATSGEGRGLTVRAERPAALVARGRRRTAGGFAAAASITALAAVGLTSVVGQGAVVADSSNHEADLLARVGANEALKQSDGIVKSDEASDAEKDATAETSKPAAESSELTEIESFDAASVSSAAAATEVEEPEVEVTEVSAEGSTETATDDTTAAADSSATASASTSGSSIMSIAEQYLGTPYVWGGTTPSGFDCAGYVAWVLNEAGYSATTSIAQLASMGTVTTDPQPGDLVIYDGHIGFYAGPNSMLHAPYAGDVVRYGTIDWGSHYFVHLG</sequence>
<feature type="compositionally biased region" description="Basic and acidic residues" evidence="5">
    <location>
        <begin position="153"/>
        <end position="166"/>
    </location>
</feature>
<name>A0ABY4N0K8_9MICO</name>